<dbReference type="InterPro" id="IPR037017">
    <property type="entry name" value="Anthrax_toxin_edema_cen_sf"/>
</dbReference>
<reference evidence="3 4" key="1">
    <citation type="submission" date="2017-11" db="EMBL/GenBank/DDBJ databases">
        <title>Genome sequence of Pantoea cypripedii NE1.</title>
        <authorList>
            <person name="Nascimento F.X."/>
        </authorList>
    </citation>
    <scope>NUCLEOTIDE SEQUENCE [LARGE SCALE GENOMIC DNA]</scope>
    <source>
        <strain evidence="3 4">NE1</strain>
    </source>
</reference>
<sequence length="405" mass="45642">MTKRKGMPINIPQLHSPWPAPSTHSSSSAESLPKQQVENLAEVIDLCKKESIGIVPIHLIKLQHLSQKTNTIISIRPVDMMATELIENGYPTKGFLIKGKSANWGPQTSFICVKQGLSKLADRPDKQERFNKEVQDCLSKGYANKVVLEITKTRLDLLVENNYIKNIKYGANRQPLEIEASTPEGVMHKFELAPGSDKGVWQVIYNGEPVEVLAPAGSGHKPFTADYDLFMIAPAFEEYGVEDTLSVHDVSHHIFKERMDSYITSHEKLPGKLKGEYLDEDEFYAQVDKEVGNVSMRIRNMISSINEHLVGNGEPVVHHSTDTCNPYTDIEANFPAVFTLPKGFGGFDEICVVRNVEELKSFAQKAKDEGYYVPLNPVWDKEITNIRSSRFMDAKNIAIRLWKQR</sequence>
<dbReference type="GO" id="GO:0005576">
    <property type="term" value="C:extracellular region"/>
    <property type="evidence" value="ECO:0007669"/>
    <property type="project" value="InterPro"/>
</dbReference>
<evidence type="ECO:0000313" key="4">
    <source>
        <dbReference type="Proteomes" id="UP000502005"/>
    </source>
</evidence>
<feature type="domain" description="Anthrax toxin edema factor central" evidence="2">
    <location>
        <begin position="51"/>
        <end position="214"/>
    </location>
</feature>
<name>A0A6B9G5X1_PANCY</name>
<dbReference type="Pfam" id="PF03497">
    <property type="entry name" value="Anthrax_toxA"/>
    <property type="match status" value="1"/>
</dbReference>
<dbReference type="InterPro" id="IPR005165">
    <property type="entry name" value="Anthrax_toxin_edema_cen"/>
</dbReference>
<gene>
    <name evidence="3" type="ORF">CUN67_19665</name>
</gene>
<evidence type="ECO:0000259" key="2">
    <source>
        <dbReference type="Pfam" id="PF03497"/>
    </source>
</evidence>
<accession>A0A6B9G5X1</accession>
<organism evidence="3 4">
    <name type="scientific">Pantoea cypripedii</name>
    <name type="common">Pectobacterium cypripedii</name>
    <name type="synonym">Erwinia cypripedii</name>
    <dbReference type="NCBI Taxonomy" id="55209"/>
    <lineage>
        <taxon>Bacteria</taxon>
        <taxon>Pseudomonadati</taxon>
        <taxon>Pseudomonadota</taxon>
        <taxon>Gammaproteobacteria</taxon>
        <taxon>Enterobacterales</taxon>
        <taxon>Erwiniaceae</taxon>
        <taxon>Pantoea</taxon>
    </lineage>
</organism>
<dbReference type="SUPFAM" id="SSF81298">
    <property type="entry name" value="Adenylylcyclase toxin (the edema factor)"/>
    <property type="match status" value="1"/>
</dbReference>
<proteinExistence type="predicted"/>
<evidence type="ECO:0000313" key="3">
    <source>
        <dbReference type="EMBL" id="QGY31023.1"/>
    </source>
</evidence>
<dbReference type="EMBL" id="CP024768">
    <property type="protein sequence ID" value="QGY31023.1"/>
    <property type="molecule type" value="Genomic_DNA"/>
</dbReference>
<dbReference type="AlphaFoldDB" id="A0A6B9G5X1"/>
<dbReference type="Gene3D" id="3.90.1760.10">
    <property type="entry name" value="Anthrax toxin, edema factor, central domain"/>
    <property type="match status" value="1"/>
</dbReference>
<feature type="compositionally biased region" description="Low complexity" evidence="1">
    <location>
        <begin position="21"/>
        <end position="33"/>
    </location>
</feature>
<protein>
    <submittedName>
        <fullName evidence="3">Adenylate cyclase</fullName>
    </submittedName>
</protein>
<dbReference type="GO" id="GO:0008294">
    <property type="term" value="F:calcium- and calmodulin-responsive adenylate cyclase activity"/>
    <property type="evidence" value="ECO:0007669"/>
    <property type="project" value="InterPro"/>
</dbReference>
<evidence type="ECO:0000256" key="1">
    <source>
        <dbReference type="SAM" id="MobiDB-lite"/>
    </source>
</evidence>
<feature type="region of interest" description="Disordered" evidence="1">
    <location>
        <begin position="1"/>
        <end position="34"/>
    </location>
</feature>
<dbReference type="Proteomes" id="UP000502005">
    <property type="component" value="Chromosome"/>
</dbReference>
<dbReference type="InterPro" id="IPR035099">
    <property type="entry name" value="Anthrax_toxin_C-terminal"/>
</dbReference>